<sequence length="78" mass="8963">MMVKAHGNCRLFCPAIFESFGYFLRLGREDDLFDITKISESELSQFPNLKAIDGTVLLMTDDVKLFLKSKGLRFLIKE</sequence>
<dbReference type="AlphaFoldDB" id="A0AA96VMS5"/>
<proteinExistence type="predicted"/>
<accession>A0AA96VMS5</accession>
<protein>
    <submittedName>
        <fullName evidence="1">Uncharacterized protein</fullName>
    </submittedName>
</protein>
<organism evidence="1">
    <name type="scientific">Streptococcus iners</name>
    <dbReference type="NCBI Taxonomy" id="3028084"/>
    <lineage>
        <taxon>Bacteria</taxon>
        <taxon>Bacillati</taxon>
        <taxon>Bacillota</taxon>
        <taxon>Bacilli</taxon>
        <taxon>Lactobacillales</taxon>
        <taxon>Streptococcaceae</taxon>
        <taxon>Streptococcus</taxon>
    </lineage>
</organism>
<dbReference type="KEGG" id="sins:PW252_11030"/>
<name>A0AA96VMS5_9STRE</name>
<gene>
    <name evidence="1" type="ORF">PW252_11030</name>
</gene>
<dbReference type="RefSeq" id="WP_248049142.1">
    <property type="nucleotide sequence ID" value="NZ_CP118735.1"/>
</dbReference>
<reference evidence="1" key="1">
    <citation type="submission" date="2023-02" db="EMBL/GenBank/DDBJ databases">
        <title>Streptococcus sp. Genome Sequencing and Assembly.</title>
        <authorList>
            <person name="Shore S.M."/>
            <person name="Nicholson T.L."/>
        </authorList>
    </citation>
    <scope>NUCLEOTIDE SEQUENCE</scope>
    <source>
        <strain evidence="1">29887</strain>
    </source>
</reference>
<evidence type="ECO:0000313" key="1">
    <source>
        <dbReference type="EMBL" id="WNY51084.1"/>
    </source>
</evidence>
<dbReference type="EMBL" id="CP118735">
    <property type="protein sequence ID" value="WNY51084.1"/>
    <property type="molecule type" value="Genomic_DNA"/>
</dbReference>